<organism evidence="2 3">
    <name type="scientific">Platanthera zijinensis</name>
    <dbReference type="NCBI Taxonomy" id="2320716"/>
    <lineage>
        <taxon>Eukaryota</taxon>
        <taxon>Viridiplantae</taxon>
        <taxon>Streptophyta</taxon>
        <taxon>Embryophyta</taxon>
        <taxon>Tracheophyta</taxon>
        <taxon>Spermatophyta</taxon>
        <taxon>Magnoliopsida</taxon>
        <taxon>Liliopsida</taxon>
        <taxon>Asparagales</taxon>
        <taxon>Orchidaceae</taxon>
        <taxon>Orchidoideae</taxon>
        <taxon>Orchideae</taxon>
        <taxon>Orchidinae</taxon>
        <taxon>Platanthera</taxon>
    </lineage>
</organism>
<dbReference type="Gene3D" id="1.25.40.990">
    <property type="match status" value="1"/>
</dbReference>
<gene>
    <name evidence="2" type="ORF">KSP39_PZI008777</name>
</gene>
<dbReference type="EMBL" id="JBBWWQ010000007">
    <property type="protein sequence ID" value="KAK8942723.1"/>
    <property type="molecule type" value="Genomic_DNA"/>
</dbReference>
<protein>
    <recommendedName>
        <fullName evidence="1">SAC3/GANP/THP3 conserved domain-containing protein</fullName>
    </recommendedName>
</protein>
<evidence type="ECO:0000259" key="1">
    <source>
        <dbReference type="Pfam" id="PF03399"/>
    </source>
</evidence>
<accession>A0AAP0BLM9</accession>
<keyword evidence="3" id="KW-1185">Reference proteome</keyword>
<dbReference type="PANTHER" id="PTHR12436">
    <property type="entry name" value="80 KDA MCM3-ASSOCIATED PROTEIN"/>
    <property type="match status" value="1"/>
</dbReference>
<dbReference type="PANTHER" id="PTHR12436:SF3">
    <property type="entry name" value="GERMINAL-CENTER ASSOCIATED NUCLEAR PROTEIN"/>
    <property type="match status" value="1"/>
</dbReference>
<dbReference type="GO" id="GO:0006406">
    <property type="term" value="P:mRNA export from nucleus"/>
    <property type="evidence" value="ECO:0007669"/>
    <property type="project" value="TreeGrafter"/>
</dbReference>
<feature type="domain" description="SAC3/GANP/THP3 conserved" evidence="1">
    <location>
        <begin position="4"/>
        <end position="224"/>
    </location>
</feature>
<comment type="caution">
    <text evidence="2">The sequence shown here is derived from an EMBL/GenBank/DDBJ whole genome shotgun (WGS) entry which is preliminary data.</text>
</comment>
<evidence type="ECO:0000313" key="3">
    <source>
        <dbReference type="Proteomes" id="UP001418222"/>
    </source>
</evidence>
<dbReference type="GO" id="GO:0005737">
    <property type="term" value="C:cytoplasm"/>
    <property type="evidence" value="ECO:0007669"/>
    <property type="project" value="TreeGrafter"/>
</dbReference>
<proteinExistence type="predicted"/>
<dbReference type="Proteomes" id="UP001418222">
    <property type="component" value="Unassembled WGS sequence"/>
</dbReference>
<reference evidence="2 3" key="1">
    <citation type="journal article" date="2022" name="Nat. Plants">
        <title>Genomes of leafy and leafless Platanthera orchids illuminate the evolution of mycoheterotrophy.</title>
        <authorList>
            <person name="Li M.H."/>
            <person name="Liu K.W."/>
            <person name="Li Z."/>
            <person name="Lu H.C."/>
            <person name="Ye Q.L."/>
            <person name="Zhang D."/>
            <person name="Wang J.Y."/>
            <person name="Li Y.F."/>
            <person name="Zhong Z.M."/>
            <person name="Liu X."/>
            <person name="Yu X."/>
            <person name="Liu D.K."/>
            <person name="Tu X.D."/>
            <person name="Liu B."/>
            <person name="Hao Y."/>
            <person name="Liao X.Y."/>
            <person name="Jiang Y.T."/>
            <person name="Sun W.H."/>
            <person name="Chen J."/>
            <person name="Chen Y.Q."/>
            <person name="Ai Y."/>
            <person name="Zhai J.W."/>
            <person name="Wu S.S."/>
            <person name="Zhou Z."/>
            <person name="Hsiao Y.Y."/>
            <person name="Wu W.L."/>
            <person name="Chen Y.Y."/>
            <person name="Lin Y.F."/>
            <person name="Hsu J.L."/>
            <person name="Li C.Y."/>
            <person name="Wang Z.W."/>
            <person name="Zhao X."/>
            <person name="Zhong W.Y."/>
            <person name="Ma X.K."/>
            <person name="Ma L."/>
            <person name="Huang J."/>
            <person name="Chen G.Z."/>
            <person name="Huang M.Z."/>
            <person name="Huang L."/>
            <person name="Peng D.H."/>
            <person name="Luo Y.B."/>
            <person name="Zou S.Q."/>
            <person name="Chen S.P."/>
            <person name="Lan S."/>
            <person name="Tsai W.C."/>
            <person name="Van de Peer Y."/>
            <person name="Liu Z.J."/>
        </authorList>
    </citation>
    <scope>NUCLEOTIDE SEQUENCE [LARGE SCALE GENOMIC DNA]</scope>
    <source>
        <strain evidence="2">Lor287</strain>
    </source>
</reference>
<dbReference type="GO" id="GO:0070390">
    <property type="term" value="C:transcription export complex 2"/>
    <property type="evidence" value="ECO:0007669"/>
    <property type="project" value="TreeGrafter"/>
</dbReference>
<sequence length="261" mass="30890">MISSEHPFEIIHDFVFDRTRSIRQDLSIQNIIDEHAIEMYEKMVEFHIISHLKLAKSHRDPDNSSLHYLNMEQLTKCLLSLYEIYDLNRSPEFIIKKENEFHSFYVLLHLGRKNSIMKESLSLWFRHLSSQILLSREMRFARTLLSYFRMGNYKRFFAILAMEASQLQLRLIEPFLNEVRVQALSCINHSGYKLQPYPLELLAELLMIKEHELESLCCECGLQIITDELGCKLLPAKQSNFHHPKSDLESYSLTTPVKFHR</sequence>
<evidence type="ECO:0000313" key="2">
    <source>
        <dbReference type="EMBL" id="KAK8942723.1"/>
    </source>
</evidence>
<dbReference type="AlphaFoldDB" id="A0AAP0BLM9"/>
<name>A0AAP0BLM9_9ASPA</name>
<dbReference type="InterPro" id="IPR005062">
    <property type="entry name" value="SAC3/GANP/THP3_conserved"/>
</dbReference>
<dbReference type="InterPro" id="IPR045107">
    <property type="entry name" value="SAC3/GANP/THP3"/>
</dbReference>
<dbReference type="Pfam" id="PF03399">
    <property type="entry name" value="SAC3_GANP"/>
    <property type="match status" value="1"/>
</dbReference>